<evidence type="ECO:0000313" key="1">
    <source>
        <dbReference type="EMBL" id="KAA6382739.1"/>
    </source>
</evidence>
<sequence>MMVVIKEKLTINTQYSYTTSANVRTKERIYYTKYIHKPLGNVIMAKVHPPRKDPKGNPSILVLPIDFLTVEKLDLKAQTSSEPKIFDLGHIPSTLEPCDIGPYS</sequence>
<gene>
    <name evidence="1" type="ORF">EZS28_021733</name>
</gene>
<dbReference type="Proteomes" id="UP000324800">
    <property type="component" value="Unassembled WGS sequence"/>
</dbReference>
<organism evidence="1 2">
    <name type="scientific">Streblomastix strix</name>
    <dbReference type="NCBI Taxonomy" id="222440"/>
    <lineage>
        <taxon>Eukaryota</taxon>
        <taxon>Metamonada</taxon>
        <taxon>Preaxostyla</taxon>
        <taxon>Oxymonadida</taxon>
        <taxon>Streblomastigidae</taxon>
        <taxon>Streblomastix</taxon>
    </lineage>
</organism>
<dbReference type="AlphaFoldDB" id="A0A5J4VK79"/>
<protein>
    <submittedName>
        <fullName evidence="1">Phosphoglycerate kinase</fullName>
    </submittedName>
</protein>
<keyword evidence="1" id="KW-0808">Transferase</keyword>
<keyword evidence="1" id="KW-0418">Kinase</keyword>
<dbReference type="GO" id="GO:0016301">
    <property type="term" value="F:kinase activity"/>
    <property type="evidence" value="ECO:0007669"/>
    <property type="project" value="UniProtKB-KW"/>
</dbReference>
<evidence type="ECO:0000313" key="2">
    <source>
        <dbReference type="Proteomes" id="UP000324800"/>
    </source>
</evidence>
<comment type="caution">
    <text evidence="1">The sequence shown here is derived from an EMBL/GenBank/DDBJ whole genome shotgun (WGS) entry which is preliminary data.</text>
</comment>
<reference evidence="1 2" key="1">
    <citation type="submission" date="2019-03" db="EMBL/GenBank/DDBJ databases">
        <title>Single cell metagenomics reveals metabolic interactions within the superorganism composed of flagellate Streblomastix strix and complex community of Bacteroidetes bacteria on its surface.</title>
        <authorList>
            <person name="Treitli S.C."/>
            <person name="Kolisko M."/>
            <person name="Husnik F."/>
            <person name="Keeling P."/>
            <person name="Hampl V."/>
        </authorList>
    </citation>
    <scope>NUCLEOTIDE SEQUENCE [LARGE SCALE GENOMIC DNA]</scope>
    <source>
        <strain evidence="1">ST1C</strain>
    </source>
</reference>
<proteinExistence type="predicted"/>
<name>A0A5J4VK79_9EUKA</name>
<accession>A0A5J4VK79</accession>
<dbReference type="OrthoDB" id="275353at2759"/>
<dbReference type="EMBL" id="SNRW01006615">
    <property type="protein sequence ID" value="KAA6382739.1"/>
    <property type="molecule type" value="Genomic_DNA"/>
</dbReference>